<sequence>MRNVLIKIFAGLIYLFLAMLLIRYITPLNSMILTFGSWLFFKIGPGGLEWVGSDYLWAEDPATTVVTILAVVVIAWLLSLAARSLIFRK</sequence>
<evidence type="ECO:0000313" key="2">
    <source>
        <dbReference type="EMBL" id="EXU75349.1"/>
    </source>
</evidence>
<dbReference type="EMBL" id="JFHN01000046">
    <property type="protein sequence ID" value="EXU75349.1"/>
    <property type="molecule type" value="Genomic_DNA"/>
</dbReference>
<organism evidence="2 3">
    <name type="scientific">Erwinia mallotivora</name>
    <dbReference type="NCBI Taxonomy" id="69222"/>
    <lineage>
        <taxon>Bacteria</taxon>
        <taxon>Pseudomonadati</taxon>
        <taxon>Pseudomonadota</taxon>
        <taxon>Gammaproteobacteria</taxon>
        <taxon>Enterobacterales</taxon>
        <taxon>Erwiniaceae</taxon>
        <taxon>Erwinia</taxon>
    </lineage>
</organism>
<gene>
    <name evidence="2" type="ORF">BG55_11495</name>
</gene>
<accession>A0A014MB61</accession>
<proteinExistence type="predicted"/>
<protein>
    <submittedName>
        <fullName evidence="2">Uncharacterized protein</fullName>
    </submittedName>
</protein>
<keyword evidence="1" id="KW-0812">Transmembrane</keyword>
<keyword evidence="1" id="KW-0472">Membrane</keyword>
<dbReference type="AlphaFoldDB" id="A0A014MB61"/>
<keyword evidence="3" id="KW-1185">Reference proteome</keyword>
<name>A0A014MB61_9GAMM</name>
<evidence type="ECO:0000313" key="3">
    <source>
        <dbReference type="Proteomes" id="UP000019918"/>
    </source>
</evidence>
<keyword evidence="1" id="KW-1133">Transmembrane helix</keyword>
<dbReference type="Proteomes" id="UP000019918">
    <property type="component" value="Unassembled WGS sequence"/>
</dbReference>
<feature type="transmembrane region" description="Helical" evidence="1">
    <location>
        <begin position="12"/>
        <end position="41"/>
    </location>
</feature>
<feature type="transmembrane region" description="Helical" evidence="1">
    <location>
        <begin position="61"/>
        <end position="82"/>
    </location>
</feature>
<reference evidence="2 3" key="1">
    <citation type="submission" date="2014-02" db="EMBL/GenBank/DDBJ databases">
        <title>Draft genome of Erwinia mallotivora strain BT-MARDI, a papaya dieback pathogen.</title>
        <authorList>
            <person name="Redzuan R."/>
            <person name="Abu Bakar N."/>
            <person name="Badrun R."/>
            <person name="Mohd Raih M.F."/>
            <person name="Rozano L."/>
            <person name="Mat Amin N."/>
        </authorList>
    </citation>
    <scope>NUCLEOTIDE SEQUENCE [LARGE SCALE GENOMIC DNA]</scope>
    <source>
        <strain evidence="2 3">BT-MARDI</strain>
    </source>
</reference>
<evidence type="ECO:0000256" key="1">
    <source>
        <dbReference type="SAM" id="Phobius"/>
    </source>
</evidence>
<dbReference type="RefSeq" id="WP_034937463.1">
    <property type="nucleotide sequence ID" value="NZ_VFIG01000005.1"/>
</dbReference>
<comment type="caution">
    <text evidence="2">The sequence shown here is derived from an EMBL/GenBank/DDBJ whole genome shotgun (WGS) entry which is preliminary data.</text>
</comment>